<dbReference type="Gene3D" id="1.20.144.10">
    <property type="entry name" value="Phosphatidic acid phosphatase type 2/haloperoxidase"/>
    <property type="match status" value="1"/>
</dbReference>
<keyword evidence="1" id="KW-0812">Transmembrane</keyword>
<feature type="transmembrane region" description="Helical" evidence="1">
    <location>
        <begin position="138"/>
        <end position="158"/>
    </location>
</feature>
<evidence type="ECO:0000313" key="4">
    <source>
        <dbReference type="Proteomes" id="UP001171916"/>
    </source>
</evidence>
<feature type="transmembrane region" description="Helical" evidence="1">
    <location>
        <begin position="25"/>
        <end position="49"/>
    </location>
</feature>
<keyword evidence="4" id="KW-1185">Reference proteome</keyword>
<feature type="transmembrane region" description="Helical" evidence="1">
    <location>
        <begin position="116"/>
        <end position="132"/>
    </location>
</feature>
<sequence>MVFALIFYSVPEASSIPVEFKDRLYSLIVLSTLLIPLITIIGFRLSGVVKSLHMATMAERYIPFTIICIYFGLTTYFLYDKTEFDPVIWRSLFVITLTIIGLTIVTFFWKMSAHMTGVGGLMAIIIVMASFFPNFQELYYLLGAILLAGIVGTSRLYLNAHRPQEIYAGLVYGFLCCYLGFQFVWT</sequence>
<dbReference type="EMBL" id="JAUEPH010000001">
    <property type="protein sequence ID" value="MDN3203021.1"/>
    <property type="molecule type" value="Genomic_DNA"/>
</dbReference>
<comment type="caution">
    <text evidence="3">The sequence shown here is derived from an EMBL/GenBank/DDBJ whole genome shotgun (WGS) entry which is preliminary data.</text>
</comment>
<keyword evidence="1" id="KW-0472">Membrane</keyword>
<dbReference type="RefSeq" id="WP_289998574.1">
    <property type="nucleotide sequence ID" value="NZ_JAUEPH010000001.1"/>
</dbReference>
<dbReference type="SUPFAM" id="SSF48317">
    <property type="entry name" value="Acid phosphatase/Vanadium-dependent haloperoxidase"/>
    <property type="match status" value="1"/>
</dbReference>
<feature type="transmembrane region" description="Helical" evidence="1">
    <location>
        <begin position="165"/>
        <end position="185"/>
    </location>
</feature>
<evidence type="ECO:0000256" key="1">
    <source>
        <dbReference type="SAM" id="Phobius"/>
    </source>
</evidence>
<feature type="transmembrane region" description="Helical" evidence="1">
    <location>
        <begin position="91"/>
        <end position="109"/>
    </location>
</feature>
<keyword evidence="1" id="KW-1133">Transmembrane helix</keyword>
<accession>A0ABT7Y978</accession>
<feature type="domain" description="Phosphatidic acid phosphatase type 2/haloperoxidase" evidence="2">
    <location>
        <begin position="115"/>
        <end position="185"/>
    </location>
</feature>
<evidence type="ECO:0000259" key="2">
    <source>
        <dbReference type="Pfam" id="PF01569"/>
    </source>
</evidence>
<dbReference type="Proteomes" id="UP001171916">
    <property type="component" value="Unassembled WGS sequence"/>
</dbReference>
<gene>
    <name evidence="3" type="ORF">QVH07_02620</name>
</gene>
<dbReference type="InterPro" id="IPR000326">
    <property type="entry name" value="PAP2/HPO"/>
</dbReference>
<reference evidence="3" key="1">
    <citation type="submission" date="2023-06" db="EMBL/GenBank/DDBJ databases">
        <title>Robiginitalea aurantiacus sp. nov. and Algoriphagus sediminis sp. nov., isolated from coastal sediment.</title>
        <authorList>
            <person name="Zhou Z.Y."/>
            <person name="An J."/>
            <person name="Jia Y.W."/>
            <person name="Du Z.J."/>
        </authorList>
    </citation>
    <scope>NUCLEOTIDE SEQUENCE</scope>
    <source>
        <strain evidence="3">C2-7</strain>
    </source>
</reference>
<dbReference type="InterPro" id="IPR036938">
    <property type="entry name" value="PAP2/HPO_sf"/>
</dbReference>
<proteinExistence type="predicted"/>
<evidence type="ECO:0000313" key="3">
    <source>
        <dbReference type="EMBL" id="MDN3203021.1"/>
    </source>
</evidence>
<protein>
    <submittedName>
        <fullName evidence="3">PA-phosphatase</fullName>
    </submittedName>
</protein>
<feature type="transmembrane region" description="Helical" evidence="1">
    <location>
        <begin position="61"/>
        <end position="79"/>
    </location>
</feature>
<name>A0ABT7Y978_9BACT</name>
<organism evidence="3 4">
    <name type="scientific">Algoriphagus sediminis</name>
    <dbReference type="NCBI Taxonomy" id="3057113"/>
    <lineage>
        <taxon>Bacteria</taxon>
        <taxon>Pseudomonadati</taxon>
        <taxon>Bacteroidota</taxon>
        <taxon>Cytophagia</taxon>
        <taxon>Cytophagales</taxon>
        <taxon>Cyclobacteriaceae</taxon>
        <taxon>Algoriphagus</taxon>
    </lineage>
</organism>
<dbReference type="Pfam" id="PF01569">
    <property type="entry name" value="PAP2"/>
    <property type="match status" value="1"/>
</dbReference>